<dbReference type="NCBIfam" id="NF047751">
    <property type="entry name" value="HepT_toxin"/>
    <property type="match status" value="1"/>
</dbReference>
<gene>
    <name evidence="5" type="ORF">BIP78_0594</name>
</gene>
<proteinExistence type="inferred from homology"/>
<evidence type="ECO:0000256" key="3">
    <source>
        <dbReference type="ARBA" id="ARBA00022801"/>
    </source>
</evidence>
<organism evidence="5 6">
    <name type="scientific">Bipolaricaulis sibiricus</name>
    <dbReference type="NCBI Taxonomy" id="2501609"/>
    <lineage>
        <taxon>Bacteria</taxon>
        <taxon>Candidatus Bipolaricaulota</taxon>
        <taxon>Candidatus Bipolaricaulia</taxon>
        <taxon>Candidatus Bipolaricaulales</taxon>
        <taxon>Candidatus Bipolaricaulaceae</taxon>
        <taxon>Candidatus Bipolaricaulis</taxon>
    </lineage>
</organism>
<dbReference type="GO" id="GO:0004540">
    <property type="term" value="F:RNA nuclease activity"/>
    <property type="evidence" value="ECO:0007669"/>
    <property type="project" value="InterPro"/>
</dbReference>
<keyword evidence="2" id="KW-0540">Nuclease</keyword>
<dbReference type="PANTHER" id="PTHR33397">
    <property type="entry name" value="UPF0331 PROTEIN YUTE"/>
    <property type="match status" value="1"/>
</dbReference>
<accession>A0A410FTV6</accession>
<dbReference type="AlphaFoldDB" id="A0A410FTV6"/>
<dbReference type="InterPro" id="IPR052379">
    <property type="entry name" value="Type_VII_TA_RNase"/>
</dbReference>
<evidence type="ECO:0000313" key="6">
    <source>
        <dbReference type="Proteomes" id="UP000287233"/>
    </source>
</evidence>
<evidence type="ECO:0000313" key="5">
    <source>
        <dbReference type="EMBL" id="QAA76360.1"/>
    </source>
</evidence>
<dbReference type="PANTHER" id="PTHR33397:SF5">
    <property type="entry name" value="RNASE YUTE-RELATED"/>
    <property type="match status" value="1"/>
</dbReference>
<name>A0A410FTV6_BIPS1</name>
<dbReference type="InterPro" id="IPR008201">
    <property type="entry name" value="HepT-like"/>
</dbReference>
<reference evidence="6" key="1">
    <citation type="submission" date="2018-12" db="EMBL/GenBank/DDBJ databases">
        <title>Complete genome sequence of an uncultured bacterium of the candidate phylum Bipolaricaulota.</title>
        <authorList>
            <person name="Kadnikov V.V."/>
            <person name="Mardanov A.V."/>
            <person name="Beletsky A.V."/>
            <person name="Frank Y.A."/>
            <person name="Karnachuk O.V."/>
            <person name="Ravin N.V."/>
        </authorList>
    </citation>
    <scope>NUCLEOTIDE SEQUENCE [LARGE SCALE GENOMIC DNA]</scope>
</reference>
<sequence>MIERLTKLDGVVAKLAQRADMTRDAYRADTDAQWIIERGLEIGSSIVLDIGNHILAGAFQISVDEYEQIIERLREKDVISAGLHAELRGLGGFRNVLVHAYAKLDPELVYEHYRKALRTFPRFIGEIERWLSSRAA</sequence>
<dbReference type="GO" id="GO:0016787">
    <property type="term" value="F:hydrolase activity"/>
    <property type="evidence" value="ECO:0007669"/>
    <property type="project" value="UniProtKB-KW"/>
</dbReference>
<keyword evidence="3" id="KW-0378">Hydrolase</keyword>
<comment type="similarity">
    <text evidence="4">Belongs to the HepT RNase toxin family.</text>
</comment>
<dbReference type="InterPro" id="IPR037038">
    <property type="entry name" value="HepT-like_sf"/>
</dbReference>
<evidence type="ECO:0000256" key="2">
    <source>
        <dbReference type="ARBA" id="ARBA00022722"/>
    </source>
</evidence>
<dbReference type="Pfam" id="PF01934">
    <property type="entry name" value="HepT-like"/>
    <property type="match status" value="1"/>
</dbReference>
<evidence type="ECO:0000256" key="4">
    <source>
        <dbReference type="ARBA" id="ARBA00024207"/>
    </source>
</evidence>
<evidence type="ECO:0000256" key="1">
    <source>
        <dbReference type="ARBA" id="ARBA00022649"/>
    </source>
</evidence>
<keyword evidence="1" id="KW-1277">Toxin-antitoxin system</keyword>
<dbReference type="KEGG" id="bih:BIP78_0594"/>
<dbReference type="Gene3D" id="1.20.120.580">
    <property type="entry name" value="bsu32300-like"/>
    <property type="match status" value="1"/>
</dbReference>
<dbReference type="GO" id="GO:0110001">
    <property type="term" value="C:toxin-antitoxin complex"/>
    <property type="evidence" value="ECO:0007669"/>
    <property type="project" value="InterPro"/>
</dbReference>
<protein>
    <recommendedName>
        <fullName evidence="7">DUF86 domain-containing protein</fullName>
    </recommendedName>
</protein>
<dbReference type="Proteomes" id="UP000287233">
    <property type="component" value="Chromosome"/>
</dbReference>
<dbReference type="EMBL" id="CP034928">
    <property type="protein sequence ID" value="QAA76360.1"/>
    <property type="molecule type" value="Genomic_DNA"/>
</dbReference>
<evidence type="ECO:0008006" key="7">
    <source>
        <dbReference type="Google" id="ProtNLM"/>
    </source>
</evidence>